<reference evidence="2 3" key="1">
    <citation type="submission" date="2020-08" db="EMBL/GenBank/DDBJ databases">
        <title>Sequencing the genomes of 1000 actinobacteria strains.</title>
        <authorList>
            <person name="Klenk H.-P."/>
        </authorList>
    </citation>
    <scope>NUCLEOTIDE SEQUENCE [LARGE SCALE GENOMIC DNA]</scope>
    <source>
        <strain evidence="2 3">DSM 43023</strain>
    </source>
</reference>
<dbReference type="EMBL" id="JACHJU010000003">
    <property type="protein sequence ID" value="MBB4942222.1"/>
    <property type="molecule type" value="Genomic_DNA"/>
</dbReference>
<name>A0A7W7WC43_9ACTN</name>
<sequence>METHCLAESSPTPKAARPAVRHSATGASGISLIQPGEESATARCPMLASQAQVSGAIARTLSSTAPW</sequence>
<comment type="caution">
    <text evidence="2">The sequence shown here is derived from an EMBL/GenBank/DDBJ whole genome shotgun (WGS) entry which is preliminary data.</text>
</comment>
<evidence type="ECO:0000313" key="3">
    <source>
        <dbReference type="Proteomes" id="UP000534286"/>
    </source>
</evidence>
<keyword evidence="3" id="KW-1185">Reference proteome</keyword>
<protein>
    <submittedName>
        <fullName evidence="2">Uncharacterized protein</fullName>
    </submittedName>
</protein>
<dbReference type="RefSeq" id="WP_184758232.1">
    <property type="nucleotide sequence ID" value="NZ_BAABEK010000003.1"/>
</dbReference>
<proteinExistence type="predicted"/>
<evidence type="ECO:0000256" key="1">
    <source>
        <dbReference type="SAM" id="MobiDB-lite"/>
    </source>
</evidence>
<accession>A0A7W7WC43</accession>
<dbReference type="Proteomes" id="UP000534286">
    <property type="component" value="Unassembled WGS sequence"/>
</dbReference>
<organism evidence="2 3">
    <name type="scientific">Streptosporangium album</name>
    <dbReference type="NCBI Taxonomy" id="47479"/>
    <lineage>
        <taxon>Bacteria</taxon>
        <taxon>Bacillati</taxon>
        <taxon>Actinomycetota</taxon>
        <taxon>Actinomycetes</taxon>
        <taxon>Streptosporangiales</taxon>
        <taxon>Streptosporangiaceae</taxon>
        <taxon>Streptosporangium</taxon>
    </lineage>
</organism>
<evidence type="ECO:0000313" key="2">
    <source>
        <dbReference type="EMBL" id="MBB4942222.1"/>
    </source>
</evidence>
<dbReference type="AlphaFoldDB" id="A0A7W7WC43"/>
<gene>
    <name evidence="2" type="ORF">FHR32_006608</name>
</gene>
<feature type="region of interest" description="Disordered" evidence="1">
    <location>
        <begin position="1"/>
        <end position="30"/>
    </location>
</feature>